<keyword evidence="3" id="KW-1185">Reference proteome</keyword>
<feature type="compositionally biased region" description="Polar residues" evidence="1">
    <location>
        <begin position="152"/>
        <end position="175"/>
    </location>
</feature>
<dbReference type="AlphaFoldDB" id="A0A8T0D6F3"/>
<comment type="caution">
    <text evidence="2">The sequence shown here is derived from an EMBL/GenBank/DDBJ whole genome shotgun (WGS) entry which is preliminary data.</text>
</comment>
<feature type="compositionally biased region" description="Polar residues" evidence="1">
    <location>
        <begin position="18"/>
        <end position="31"/>
    </location>
</feature>
<organism evidence="2 3">
    <name type="scientific">Paragonimus westermani</name>
    <dbReference type="NCBI Taxonomy" id="34504"/>
    <lineage>
        <taxon>Eukaryota</taxon>
        <taxon>Metazoa</taxon>
        <taxon>Spiralia</taxon>
        <taxon>Lophotrochozoa</taxon>
        <taxon>Platyhelminthes</taxon>
        <taxon>Trematoda</taxon>
        <taxon>Digenea</taxon>
        <taxon>Plagiorchiida</taxon>
        <taxon>Troglotremata</taxon>
        <taxon>Troglotrematidae</taxon>
        <taxon>Paragonimus</taxon>
    </lineage>
</organism>
<feature type="compositionally biased region" description="Acidic residues" evidence="1">
    <location>
        <begin position="82"/>
        <end position="137"/>
    </location>
</feature>
<dbReference type="Proteomes" id="UP000699462">
    <property type="component" value="Unassembled WGS sequence"/>
</dbReference>
<gene>
    <name evidence="2" type="ORF">P879_10967</name>
</gene>
<evidence type="ECO:0000256" key="1">
    <source>
        <dbReference type="SAM" id="MobiDB-lite"/>
    </source>
</evidence>
<evidence type="ECO:0000313" key="3">
    <source>
        <dbReference type="Proteomes" id="UP000699462"/>
    </source>
</evidence>
<name>A0A8T0D6F3_9TREM</name>
<protein>
    <submittedName>
        <fullName evidence="2">Uncharacterized protein</fullName>
    </submittedName>
</protein>
<dbReference type="OrthoDB" id="6267411at2759"/>
<reference evidence="2 3" key="1">
    <citation type="submission" date="2019-07" db="EMBL/GenBank/DDBJ databases">
        <title>Annotation for the trematode Paragonimus westermani.</title>
        <authorList>
            <person name="Choi Y.-J."/>
        </authorList>
    </citation>
    <scope>NUCLEOTIDE SEQUENCE [LARGE SCALE GENOMIC DNA]</scope>
    <source>
        <strain evidence="2">180907_Pwestermani</strain>
    </source>
</reference>
<feature type="region of interest" description="Disordered" evidence="1">
    <location>
        <begin position="1"/>
        <end position="180"/>
    </location>
</feature>
<sequence length="297" mass="31792">MGRSKPTPSPVTPKAAQQKGTPIGRTSTDSKLTPGKLAAKRPLPSGSESEEDEDQTVGGLSLNGFPKSKKGRFALTSQEGFASDDDEVSDEDDDDSEESDDGEENAGDGDEDDDDEEDNDGDSVEEDEVEEDEDGEPESSSLLHSTAVAEVKTSQSLSTSPDGKNVKNSTVQIKQSPKEKAMVTPEGAEYLVIPNAPKDLSKIKKALLERGQVVRDTRLLTGPFAIVSVGSSVDAKKLLEADKPFSVEGTTMQFIRLDGSKDAIARLLLGNTTKSVFVTGIPKSITMVRVCYFVSRF</sequence>
<proteinExistence type="predicted"/>
<accession>A0A8T0D6F3</accession>
<dbReference type="EMBL" id="JTDF01019162">
    <property type="protein sequence ID" value="KAF8562564.1"/>
    <property type="molecule type" value="Genomic_DNA"/>
</dbReference>
<evidence type="ECO:0000313" key="2">
    <source>
        <dbReference type="EMBL" id="KAF8562564.1"/>
    </source>
</evidence>